<reference evidence="1" key="1">
    <citation type="submission" date="2014-12" db="EMBL/GenBank/DDBJ databases">
        <title>Insight into the proteome of Arion vulgaris.</title>
        <authorList>
            <person name="Aradska J."/>
            <person name="Bulat T."/>
            <person name="Smidak R."/>
            <person name="Sarate P."/>
            <person name="Gangsoo J."/>
            <person name="Sialana F."/>
            <person name="Bilban M."/>
            <person name="Lubec G."/>
        </authorList>
    </citation>
    <scope>NUCLEOTIDE SEQUENCE</scope>
    <source>
        <tissue evidence="1">Skin</tissue>
    </source>
</reference>
<protein>
    <submittedName>
        <fullName evidence="1">Uncharacterized protein</fullName>
    </submittedName>
</protein>
<feature type="non-terminal residue" evidence="1">
    <location>
        <position position="165"/>
    </location>
</feature>
<accession>A0A0B6YA06</accession>
<dbReference type="InterPro" id="IPR048413">
    <property type="entry name" value="Htt_C-HEAT_rpt"/>
</dbReference>
<dbReference type="AlphaFoldDB" id="A0A0B6YA06"/>
<name>A0A0B6YA06_9EUPU</name>
<dbReference type="PANTHER" id="PTHR10170">
    <property type="entry name" value="HUNTINGTON DISEASE PROTEIN"/>
    <property type="match status" value="1"/>
</dbReference>
<proteinExistence type="predicted"/>
<evidence type="ECO:0000313" key="1">
    <source>
        <dbReference type="EMBL" id="CEK52999.1"/>
    </source>
</evidence>
<dbReference type="PANTHER" id="PTHR10170:SF10">
    <property type="entry name" value="HUNTINGTIN"/>
    <property type="match status" value="1"/>
</dbReference>
<gene>
    <name evidence="1" type="primary">ORF18731</name>
</gene>
<dbReference type="InterPro" id="IPR028426">
    <property type="entry name" value="Huntingtin_fam"/>
</dbReference>
<dbReference type="EMBL" id="HACG01006134">
    <property type="protein sequence ID" value="CEK52999.1"/>
    <property type="molecule type" value="Transcribed_RNA"/>
</dbReference>
<feature type="non-terminal residue" evidence="1">
    <location>
        <position position="1"/>
    </location>
</feature>
<organism evidence="1">
    <name type="scientific">Arion vulgaris</name>
    <dbReference type="NCBI Taxonomy" id="1028688"/>
    <lineage>
        <taxon>Eukaryota</taxon>
        <taxon>Metazoa</taxon>
        <taxon>Spiralia</taxon>
        <taxon>Lophotrochozoa</taxon>
        <taxon>Mollusca</taxon>
        <taxon>Gastropoda</taxon>
        <taxon>Heterobranchia</taxon>
        <taxon>Euthyneura</taxon>
        <taxon>Panpulmonata</taxon>
        <taxon>Eupulmonata</taxon>
        <taxon>Stylommatophora</taxon>
        <taxon>Helicina</taxon>
        <taxon>Arionoidea</taxon>
        <taxon>Arionidae</taxon>
        <taxon>Arion</taxon>
    </lineage>
</organism>
<dbReference type="Pfam" id="PF20927">
    <property type="entry name" value="Htt_C-HEAT"/>
    <property type="match status" value="1"/>
</dbReference>
<dbReference type="GO" id="GO:0005737">
    <property type="term" value="C:cytoplasm"/>
    <property type="evidence" value="ECO:0007669"/>
    <property type="project" value="TreeGrafter"/>
</dbReference>
<sequence>FEESWMSLLGVLNPVSHTDHELSPEEEIEQVQGMVIAVKAITSLLMQSSLVPNAGNPASGFYETRPRDKPLAFLHTRCGKKLSVIRGLIEQEIINLCAARPDRMVPQSYSGSPSDRTSLSLYECNLERELGSEDFSLGQISVESTWSLVGSLDNNLSNSDTTDSL</sequence>